<evidence type="ECO:0000313" key="4">
    <source>
        <dbReference type="Proteomes" id="UP000197138"/>
    </source>
</evidence>
<proteinExistence type="predicted"/>
<feature type="compositionally biased region" description="Acidic residues" evidence="1">
    <location>
        <begin position="87"/>
        <end position="100"/>
    </location>
</feature>
<evidence type="ECO:0000313" key="5">
    <source>
        <dbReference type="Proteomes" id="UP000233551"/>
    </source>
</evidence>
<dbReference type="Proteomes" id="UP000233551">
    <property type="component" value="Unassembled WGS sequence"/>
</dbReference>
<reference evidence="3 5" key="3">
    <citation type="submission" date="2017-11" db="EMBL/GenBank/DDBJ databases">
        <title>De-novo sequencing of pomegranate (Punica granatum L.) genome.</title>
        <authorList>
            <person name="Akparov Z."/>
            <person name="Amiraslanov A."/>
            <person name="Hajiyeva S."/>
            <person name="Abbasov M."/>
            <person name="Kaur K."/>
            <person name="Hamwieh A."/>
            <person name="Solovyev V."/>
            <person name="Salamov A."/>
            <person name="Braich B."/>
            <person name="Kosarev P."/>
            <person name="Mahmoud A."/>
            <person name="Hajiyev E."/>
            <person name="Babayeva S."/>
            <person name="Izzatullayeva V."/>
            <person name="Mammadov A."/>
            <person name="Mammadov A."/>
            <person name="Sharifova S."/>
            <person name="Ojaghi J."/>
            <person name="Eynullazada K."/>
            <person name="Bayramov B."/>
            <person name="Abdulazimova A."/>
            <person name="Shahmuradov I."/>
        </authorList>
    </citation>
    <scope>NUCLEOTIDE SEQUENCE [LARGE SCALE GENOMIC DNA]</scope>
    <source>
        <strain evidence="3">AG2017</strain>
        <strain evidence="5">cv. AG2017</strain>
        <tissue evidence="3">Leaf</tissue>
    </source>
</reference>
<accession>A0A218WGF8</accession>
<reference evidence="4" key="1">
    <citation type="journal article" date="2017" name="Plant J.">
        <title>The pomegranate (Punica granatum L.) genome and the genomics of punicalagin biosynthesis.</title>
        <authorList>
            <person name="Qin G."/>
            <person name="Xu C."/>
            <person name="Ming R."/>
            <person name="Tang H."/>
            <person name="Guyot R."/>
            <person name="Kramer E.M."/>
            <person name="Hu Y."/>
            <person name="Yi X."/>
            <person name="Qi Y."/>
            <person name="Xu X."/>
            <person name="Gao Z."/>
            <person name="Pan H."/>
            <person name="Jian J."/>
            <person name="Tian Y."/>
            <person name="Yue Z."/>
            <person name="Xu Y."/>
        </authorList>
    </citation>
    <scope>NUCLEOTIDE SEQUENCE [LARGE SCALE GENOMIC DNA]</scope>
    <source>
        <strain evidence="4">cv. Dabenzi</strain>
    </source>
</reference>
<evidence type="ECO:0000313" key="2">
    <source>
        <dbReference type="EMBL" id="OWM71578.1"/>
    </source>
</evidence>
<dbReference type="EMBL" id="MTKT01004399">
    <property type="protein sequence ID" value="OWM71578.1"/>
    <property type="molecule type" value="Genomic_DNA"/>
</dbReference>
<feature type="compositionally biased region" description="Basic and acidic residues" evidence="1">
    <location>
        <begin position="106"/>
        <end position="119"/>
    </location>
</feature>
<evidence type="ECO:0000256" key="1">
    <source>
        <dbReference type="SAM" id="MobiDB-lite"/>
    </source>
</evidence>
<dbReference type="EMBL" id="PGOL01006331">
    <property type="protein sequence ID" value="PKI33785.1"/>
    <property type="molecule type" value="Genomic_DNA"/>
</dbReference>
<sequence length="131" mass="14179">MHGGVGPIANLCPPFQREREEGRSAIGLRLAATRLPNDFARCFSCVRRGRLGGRQLEGVPPPPICPPFSLEHSGSPALPPIVREGGEGGEDELDHEEDLDGAAIEPLHDAVVEGEEGSRGQRRRQKGGEWR</sequence>
<keyword evidence="5" id="KW-1185">Reference proteome</keyword>
<feature type="region of interest" description="Disordered" evidence="1">
    <location>
        <begin position="53"/>
        <end position="131"/>
    </location>
</feature>
<reference evidence="2" key="2">
    <citation type="submission" date="2017-06" db="EMBL/GenBank/DDBJ databases">
        <title>The pomegranate genome and the genomics of punicalagin biosynthesis.</title>
        <authorList>
            <person name="Xu C."/>
        </authorList>
    </citation>
    <scope>NUCLEOTIDE SEQUENCE [LARGE SCALE GENOMIC DNA]</scope>
    <source>
        <tissue evidence="2">Fresh leaf</tissue>
    </source>
</reference>
<comment type="caution">
    <text evidence="2">The sequence shown here is derived from an EMBL/GenBank/DDBJ whole genome shotgun (WGS) entry which is preliminary data.</text>
</comment>
<dbReference type="Proteomes" id="UP000197138">
    <property type="component" value="Unassembled WGS sequence"/>
</dbReference>
<evidence type="ECO:0000313" key="3">
    <source>
        <dbReference type="EMBL" id="PKI33785.1"/>
    </source>
</evidence>
<gene>
    <name evidence="2" type="ORF">CDL15_Pgr005765</name>
    <name evidence="3" type="ORF">CRG98_045816</name>
</gene>
<name>A0A218WGF8_PUNGR</name>
<protein>
    <submittedName>
        <fullName evidence="2">Uncharacterized protein</fullName>
    </submittedName>
</protein>
<organism evidence="2 4">
    <name type="scientific">Punica granatum</name>
    <name type="common">Pomegranate</name>
    <dbReference type="NCBI Taxonomy" id="22663"/>
    <lineage>
        <taxon>Eukaryota</taxon>
        <taxon>Viridiplantae</taxon>
        <taxon>Streptophyta</taxon>
        <taxon>Embryophyta</taxon>
        <taxon>Tracheophyta</taxon>
        <taxon>Spermatophyta</taxon>
        <taxon>Magnoliopsida</taxon>
        <taxon>eudicotyledons</taxon>
        <taxon>Gunneridae</taxon>
        <taxon>Pentapetalae</taxon>
        <taxon>rosids</taxon>
        <taxon>malvids</taxon>
        <taxon>Myrtales</taxon>
        <taxon>Lythraceae</taxon>
        <taxon>Punica</taxon>
    </lineage>
</organism>
<dbReference type="AlphaFoldDB" id="A0A218WGF8"/>